<dbReference type="STRING" id="111015.AXF14_05860"/>
<dbReference type="Gene3D" id="1.20.1560.10">
    <property type="entry name" value="ABC transporter type 1, transmembrane domain"/>
    <property type="match status" value="1"/>
</dbReference>
<organism evidence="10 11">
    <name type="scientific">Actinomyces radicidentis</name>
    <dbReference type="NCBI Taxonomy" id="111015"/>
    <lineage>
        <taxon>Bacteria</taxon>
        <taxon>Bacillati</taxon>
        <taxon>Actinomycetota</taxon>
        <taxon>Actinomycetes</taxon>
        <taxon>Actinomycetales</taxon>
        <taxon>Actinomycetaceae</taxon>
        <taxon>Actinomyces</taxon>
    </lineage>
</organism>
<keyword evidence="4 10" id="KW-0067">ATP-binding</keyword>
<keyword evidence="6 7" id="KW-0472">Membrane</keyword>
<dbReference type="SUPFAM" id="SSF52540">
    <property type="entry name" value="P-loop containing nucleoside triphosphate hydrolases"/>
    <property type="match status" value="1"/>
</dbReference>
<dbReference type="EMBL" id="CP014228">
    <property type="protein sequence ID" value="AMD88457.1"/>
    <property type="molecule type" value="Genomic_DNA"/>
</dbReference>
<name>A0A0X8JGZ7_ACTRD</name>
<keyword evidence="11" id="KW-1185">Reference proteome</keyword>
<dbReference type="PROSITE" id="PS50893">
    <property type="entry name" value="ABC_TRANSPORTER_2"/>
    <property type="match status" value="1"/>
</dbReference>
<evidence type="ECO:0000313" key="10">
    <source>
        <dbReference type="EMBL" id="AMD88457.1"/>
    </source>
</evidence>
<feature type="transmembrane region" description="Helical" evidence="7">
    <location>
        <begin position="143"/>
        <end position="167"/>
    </location>
</feature>
<feature type="domain" description="ABC transmembrane type-1" evidence="9">
    <location>
        <begin position="29"/>
        <end position="317"/>
    </location>
</feature>
<dbReference type="GO" id="GO:0016887">
    <property type="term" value="F:ATP hydrolysis activity"/>
    <property type="evidence" value="ECO:0007669"/>
    <property type="project" value="InterPro"/>
</dbReference>
<sequence length="589" mass="60432">MSHPVGREARRGLVRWLLRTTAPVLPPLAASTLLRVLAQLLGVGLVALAADAVARTALAATGAPGTTAPGVAGVLALMVLLALLKAAARYGEQFLGHLVAFKALELLRVRLVSSLLPRATRQRLGSGDLLARATKDVDRVETFFAHTIAPVIGAVLVPVTTVLVIGATASWPVALAGAAVLLVAIAVVPLLGAGAAARSARATAAERAALTAHLTDTVQGMREVLGYGLAPQRLAGTRALDDALLAATAPADRLAVVRHGAVQLLVLAAPLAGLAVGAPEAARGELTLPALAAAVAALWRLGETVRGVEGVAGTLATALAAAERVREVVEVPVELPDGDAPVPRAASHELAWDGVVYTHPGASRPALRGVTAVARAGERTCLVGASGSGKTTLLRLALRADDPDDGTIALDGADLRRLRADDLRRELVLVPQEARLFHGSLAENLRLSAPEATDDELEEALAVACVLDEVRAMPGGLRTVVGERGTTVSGGQRQRIALARALLARPALLVLDEVGAHLDPALDVRVHASLAEWSARTGAGILEVTHRLTGLEEADHVIVLDDGAVVADGAPAELVADPDGPLARLSARA</sequence>
<evidence type="ECO:0000256" key="2">
    <source>
        <dbReference type="ARBA" id="ARBA00022692"/>
    </source>
</evidence>
<dbReference type="InterPro" id="IPR003593">
    <property type="entry name" value="AAA+_ATPase"/>
</dbReference>
<evidence type="ECO:0000313" key="11">
    <source>
        <dbReference type="Proteomes" id="UP000065220"/>
    </source>
</evidence>
<feature type="domain" description="ABC transporter" evidence="8">
    <location>
        <begin position="350"/>
        <end position="587"/>
    </location>
</feature>
<dbReference type="Proteomes" id="UP000065220">
    <property type="component" value="Chromosome"/>
</dbReference>
<comment type="subcellular location">
    <subcellularLocation>
        <location evidence="1">Cell membrane</location>
        <topology evidence="1">Multi-pass membrane protein</topology>
    </subcellularLocation>
</comment>
<dbReference type="Pfam" id="PF00664">
    <property type="entry name" value="ABC_membrane"/>
    <property type="match status" value="1"/>
</dbReference>
<dbReference type="PANTHER" id="PTHR43394:SF1">
    <property type="entry name" value="ATP-BINDING CASSETTE SUB-FAMILY B MEMBER 10, MITOCHONDRIAL"/>
    <property type="match status" value="1"/>
</dbReference>
<dbReference type="PANTHER" id="PTHR43394">
    <property type="entry name" value="ATP-DEPENDENT PERMEASE MDL1, MITOCHONDRIAL"/>
    <property type="match status" value="1"/>
</dbReference>
<keyword evidence="5 7" id="KW-1133">Transmembrane helix</keyword>
<keyword evidence="2 7" id="KW-0812">Transmembrane</keyword>
<dbReference type="InterPro" id="IPR003439">
    <property type="entry name" value="ABC_transporter-like_ATP-bd"/>
</dbReference>
<dbReference type="GO" id="GO:0015421">
    <property type="term" value="F:ABC-type oligopeptide transporter activity"/>
    <property type="evidence" value="ECO:0007669"/>
    <property type="project" value="TreeGrafter"/>
</dbReference>
<evidence type="ECO:0000256" key="7">
    <source>
        <dbReference type="SAM" id="Phobius"/>
    </source>
</evidence>
<dbReference type="Gene3D" id="3.40.50.300">
    <property type="entry name" value="P-loop containing nucleotide triphosphate hydrolases"/>
    <property type="match status" value="1"/>
</dbReference>
<evidence type="ECO:0000256" key="3">
    <source>
        <dbReference type="ARBA" id="ARBA00022741"/>
    </source>
</evidence>
<dbReference type="InterPro" id="IPR036640">
    <property type="entry name" value="ABC1_TM_sf"/>
</dbReference>
<feature type="transmembrane region" description="Helical" evidence="7">
    <location>
        <begin position="33"/>
        <end position="54"/>
    </location>
</feature>
<keyword evidence="3" id="KW-0547">Nucleotide-binding</keyword>
<feature type="transmembrane region" description="Helical" evidence="7">
    <location>
        <begin position="66"/>
        <end position="88"/>
    </location>
</feature>
<evidence type="ECO:0000256" key="6">
    <source>
        <dbReference type="ARBA" id="ARBA00023136"/>
    </source>
</evidence>
<accession>A0A0X8JGZ7</accession>
<dbReference type="AlphaFoldDB" id="A0A0X8JGZ7"/>
<reference evidence="11" key="1">
    <citation type="submission" date="2016-02" db="EMBL/GenBank/DDBJ databases">
        <authorList>
            <person name="Holder M.E."/>
            <person name="Ajami N.J."/>
            <person name="Petrosino J.F."/>
        </authorList>
    </citation>
    <scope>NUCLEOTIDE SEQUENCE [LARGE SCALE GENOMIC DNA]</scope>
    <source>
        <strain evidence="11">CCUG 36733</strain>
    </source>
</reference>
<proteinExistence type="predicted"/>
<evidence type="ECO:0000259" key="8">
    <source>
        <dbReference type="PROSITE" id="PS50893"/>
    </source>
</evidence>
<dbReference type="KEGG" id="ard:AXF14_05860"/>
<dbReference type="GO" id="GO:0005524">
    <property type="term" value="F:ATP binding"/>
    <property type="evidence" value="ECO:0007669"/>
    <property type="project" value="UniProtKB-KW"/>
</dbReference>
<dbReference type="PROSITE" id="PS50929">
    <property type="entry name" value="ABC_TM1F"/>
    <property type="match status" value="1"/>
</dbReference>
<evidence type="ECO:0000256" key="1">
    <source>
        <dbReference type="ARBA" id="ARBA00004651"/>
    </source>
</evidence>
<dbReference type="InterPro" id="IPR027417">
    <property type="entry name" value="P-loop_NTPase"/>
</dbReference>
<dbReference type="InterPro" id="IPR017871">
    <property type="entry name" value="ABC_transporter-like_CS"/>
</dbReference>
<evidence type="ECO:0000259" key="9">
    <source>
        <dbReference type="PROSITE" id="PS50929"/>
    </source>
</evidence>
<evidence type="ECO:0000256" key="5">
    <source>
        <dbReference type="ARBA" id="ARBA00022989"/>
    </source>
</evidence>
<dbReference type="SUPFAM" id="SSF90123">
    <property type="entry name" value="ABC transporter transmembrane region"/>
    <property type="match status" value="1"/>
</dbReference>
<dbReference type="SMART" id="SM00382">
    <property type="entry name" value="AAA"/>
    <property type="match status" value="1"/>
</dbReference>
<dbReference type="OrthoDB" id="9762778at2"/>
<dbReference type="InterPro" id="IPR011527">
    <property type="entry name" value="ABC1_TM_dom"/>
</dbReference>
<protein>
    <submittedName>
        <fullName evidence="10">ABC transporter ATP-binding protein</fullName>
    </submittedName>
</protein>
<dbReference type="PROSITE" id="PS00211">
    <property type="entry name" value="ABC_TRANSPORTER_1"/>
    <property type="match status" value="1"/>
</dbReference>
<feature type="transmembrane region" description="Helical" evidence="7">
    <location>
        <begin position="173"/>
        <end position="197"/>
    </location>
</feature>
<dbReference type="GO" id="GO:0005886">
    <property type="term" value="C:plasma membrane"/>
    <property type="evidence" value="ECO:0007669"/>
    <property type="project" value="UniProtKB-SubCell"/>
</dbReference>
<gene>
    <name evidence="10" type="ORF">AXF14_05860</name>
</gene>
<evidence type="ECO:0000256" key="4">
    <source>
        <dbReference type="ARBA" id="ARBA00022840"/>
    </source>
</evidence>
<dbReference type="Pfam" id="PF00005">
    <property type="entry name" value="ABC_tran"/>
    <property type="match status" value="1"/>
</dbReference>
<dbReference type="InterPro" id="IPR039421">
    <property type="entry name" value="Type_1_exporter"/>
</dbReference>